<proteinExistence type="predicted"/>
<evidence type="ECO:0000256" key="1">
    <source>
        <dbReference type="SAM" id="MobiDB-lite"/>
    </source>
</evidence>
<dbReference type="EMBL" id="CCMZ01000028">
    <property type="protein sequence ID" value="CDX21108.1"/>
    <property type="molecule type" value="Genomic_DNA"/>
</dbReference>
<dbReference type="Proteomes" id="UP000045285">
    <property type="component" value="Unassembled WGS sequence"/>
</dbReference>
<organism evidence="2 3">
    <name type="scientific">Mesorhizobium plurifarium</name>
    <dbReference type="NCBI Taxonomy" id="69974"/>
    <lineage>
        <taxon>Bacteria</taxon>
        <taxon>Pseudomonadati</taxon>
        <taxon>Pseudomonadota</taxon>
        <taxon>Alphaproteobacteria</taxon>
        <taxon>Hyphomicrobiales</taxon>
        <taxon>Phyllobacteriaceae</taxon>
        <taxon>Mesorhizobium</taxon>
    </lineage>
</organism>
<accession>A0A090E2R9</accession>
<evidence type="ECO:0000313" key="2">
    <source>
        <dbReference type="EMBL" id="CDX21108.1"/>
    </source>
</evidence>
<sequence length="79" mass="8732">MLKAMVVAMAEKAALLEERNLHFELVNKSASVRNLSERLPKRALSSAERGAVCSRLRGDRNRRGGHRSADGQICGRLES</sequence>
<evidence type="ECO:0000313" key="3">
    <source>
        <dbReference type="Proteomes" id="UP000045285"/>
    </source>
</evidence>
<keyword evidence="3" id="KW-1185">Reference proteome</keyword>
<dbReference type="AlphaFoldDB" id="A0A090E2R9"/>
<name>A0A090E2R9_MESPL</name>
<gene>
    <name evidence="2" type="ORF">MPL3356_340183</name>
</gene>
<feature type="region of interest" description="Disordered" evidence="1">
    <location>
        <begin position="58"/>
        <end position="79"/>
    </location>
</feature>
<protein>
    <submittedName>
        <fullName evidence="2">Uncharacterized protein</fullName>
    </submittedName>
</protein>
<reference evidence="3" key="1">
    <citation type="submission" date="2014-08" db="EMBL/GenBank/DDBJ databases">
        <authorList>
            <person name="Moulin L."/>
        </authorList>
    </citation>
    <scope>NUCLEOTIDE SEQUENCE [LARGE SCALE GENOMIC DNA]</scope>
</reference>